<evidence type="ECO:0000313" key="2">
    <source>
        <dbReference type="EMBL" id="KAF0035008.1"/>
    </source>
</evidence>
<evidence type="ECO:0000259" key="1">
    <source>
        <dbReference type="Pfam" id="PF17921"/>
    </source>
</evidence>
<evidence type="ECO:0000313" key="3">
    <source>
        <dbReference type="Proteomes" id="UP000438429"/>
    </source>
</evidence>
<dbReference type="Gene3D" id="1.10.340.70">
    <property type="match status" value="1"/>
</dbReference>
<dbReference type="AlphaFoldDB" id="A0A6A4SSA1"/>
<reference evidence="2 3" key="1">
    <citation type="submission" date="2019-06" db="EMBL/GenBank/DDBJ databases">
        <title>Draft genomes of female and male turbot (Scophthalmus maximus).</title>
        <authorList>
            <person name="Xu H."/>
            <person name="Xu X.-W."/>
            <person name="Shao C."/>
            <person name="Chen S."/>
        </authorList>
    </citation>
    <scope>NUCLEOTIDE SEQUENCE [LARGE SCALE GENOMIC DNA]</scope>
    <source>
        <strain evidence="2">Ysfricsl-2016a</strain>
        <tissue evidence="2">Blood</tissue>
    </source>
</reference>
<gene>
    <name evidence="2" type="ORF">F2P81_012766</name>
</gene>
<protein>
    <recommendedName>
        <fullName evidence="1">Integrase zinc-binding domain-containing protein</fullName>
    </recommendedName>
</protein>
<accession>A0A6A4SSA1</accession>
<organism evidence="2 3">
    <name type="scientific">Scophthalmus maximus</name>
    <name type="common">Turbot</name>
    <name type="synonym">Psetta maxima</name>
    <dbReference type="NCBI Taxonomy" id="52904"/>
    <lineage>
        <taxon>Eukaryota</taxon>
        <taxon>Metazoa</taxon>
        <taxon>Chordata</taxon>
        <taxon>Craniata</taxon>
        <taxon>Vertebrata</taxon>
        <taxon>Euteleostomi</taxon>
        <taxon>Actinopterygii</taxon>
        <taxon>Neopterygii</taxon>
        <taxon>Teleostei</taxon>
        <taxon>Neoteleostei</taxon>
        <taxon>Acanthomorphata</taxon>
        <taxon>Carangaria</taxon>
        <taxon>Pleuronectiformes</taxon>
        <taxon>Pleuronectoidei</taxon>
        <taxon>Scophthalmidae</taxon>
        <taxon>Scophthalmus</taxon>
    </lineage>
</organism>
<dbReference type="Proteomes" id="UP000438429">
    <property type="component" value="Unassembled WGS sequence"/>
</dbReference>
<dbReference type="PANTHER" id="PTHR47331">
    <property type="entry name" value="PHD-TYPE DOMAIN-CONTAINING PROTEIN"/>
    <property type="match status" value="1"/>
</dbReference>
<dbReference type="Pfam" id="PF17921">
    <property type="entry name" value="Integrase_H2C2"/>
    <property type="match status" value="1"/>
</dbReference>
<dbReference type="InterPro" id="IPR041588">
    <property type="entry name" value="Integrase_H2C2"/>
</dbReference>
<dbReference type="PANTHER" id="PTHR47331:SF1">
    <property type="entry name" value="GAG-LIKE PROTEIN"/>
    <property type="match status" value="1"/>
</dbReference>
<comment type="caution">
    <text evidence="2">The sequence shown here is derived from an EMBL/GenBank/DDBJ whole genome shotgun (WGS) entry which is preliminary data.</text>
</comment>
<dbReference type="EMBL" id="VEVO01000011">
    <property type="protein sequence ID" value="KAF0035008.1"/>
    <property type="molecule type" value="Genomic_DNA"/>
</dbReference>
<proteinExistence type="predicted"/>
<name>A0A6A4SSA1_SCOMX</name>
<feature type="domain" description="Integrase zinc-binding" evidence="1">
    <location>
        <begin position="97"/>
        <end position="147"/>
    </location>
</feature>
<sequence length="162" mass="18463">MQLLHKAASSTAKPDAEDFRQAELTLIKHAQMESFPEEFGLIKSGKAILTSSRQLTLAPKYDESSDLIQVGGILRRCDSLSQEVLHPVLLAPSHPVTKLLIRHYDNQLHHPGAERVFAELRRNYWILRGREAVRKHQHNCTECRKGRNQPEVPRMADLSLQV</sequence>